<proteinExistence type="predicted"/>
<reference evidence="1" key="1">
    <citation type="submission" date="2021-03" db="EMBL/GenBank/DDBJ databases">
        <title>Molecular epidemiology and mechanisms of colistin and carbapenem resistance in Enterobacteriaceae from clinical isolates, the environment and porcine samples in Pretoria, South Africa.</title>
        <authorList>
            <person name="Bogoshi D."/>
            <person name="Mbelle N.M."/>
            <person name="Naidoo V."/>
            <person name="Osei Sekyere J."/>
        </authorList>
    </citation>
    <scope>NUCLEOTIDE SEQUENCE</scope>
    <source>
        <strain evidence="1">C080</strain>
    </source>
</reference>
<organism evidence="1">
    <name type="scientific">Serratia marcescens</name>
    <dbReference type="NCBI Taxonomy" id="615"/>
    <lineage>
        <taxon>Bacteria</taxon>
        <taxon>Pseudomonadati</taxon>
        <taxon>Pseudomonadota</taxon>
        <taxon>Gammaproteobacteria</taxon>
        <taxon>Enterobacterales</taxon>
        <taxon>Yersiniaceae</taxon>
        <taxon>Serratia</taxon>
    </lineage>
</organism>
<comment type="caution">
    <text evidence="1">The sequence shown here is derived from an EMBL/GenBank/DDBJ whole genome shotgun (WGS) entry which is preliminary data.</text>
</comment>
<accession>A0A939NJT4</accession>
<gene>
    <name evidence="1" type="ORF">J4732_08975</name>
</gene>
<evidence type="ECO:0000313" key="1">
    <source>
        <dbReference type="EMBL" id="MBO2006798.1"/>
    </source>
</evidence>
<name>A0A939NJT4_SERMA</name>
<protein>
    <submittedName>
        <fullName evidence="1">Uncharacterized protein</fullName>
    </submittedName>
</protein>
<dbReference type="AlphaFoldDB" id="A0A939NJT4"/>
<sequence>MVNHTAQSYYRFISLARGTRTRRRGHLTICGLSRCGEHAAIWRCKTTPMGLSRWRGTRFGWAGNPFVVYLAGAGTPHAILTGVNIGLSRWRGGTRLCGSSIDVAGLSAGRGEHCNVFVE</sequence>
<dbReference type="EMBL" id="JAGETR010000050">
    <property type="protein sequence ID" value="MBO2006798.1"/>
    <property type="molecule type" value="Genomic_DNA"/>
</dbReference>